<sequence length="154" mass="17408">MNKAYYLLGLILLWGCEANETVRLQKRMEADWQIQRIIFSPLSGGPDSLVNYSAGKLSFNQGKAGQRNTVLYALERLKPIGATYVVNAGNSISFNEPCCNVDWSQIYILLQGEFKVDFLENDEARLTGLVVFADKPGKPMQHAQFFIKKMPQTR</sequence>
<name>A0A840TUC6_9BACT</name>
<accession>A0A840TUC6</accession>
<keyword evidence="2" id="KW-1185">Reference proteome</keyword>
<dbReference type="Proteomes" id="UP000557307">
    <property type="component" value="Unassembled WGS sequence"/>
</dbReference>
<comment type="caution">
    <text evidence="1">The sequence shown here is derived from an EMBL/GenBank/DDBJ whole genome shotgun (WGS) entry which is preliminary data.</text>
</comment>
<evidence type="ECO:0000313" key="1">
    <source>
        <dbReference type="EMBL" id="MBB5284863.1"/>
    </source>
</evidence>
<dbReference type="EMBL" id="JACHGF010000004">
    <property type="protein sequence ID" value="MBB5284863.1"/>
    <property type="molecule type" value="Genomic_DNA"/>
</dbReference>
<protein>
    <submittedName>
        <fullName evidence="1">Uncharacterized protein</fullName>
    </submittedName>
</protein>
<evidence type="ECO:0000313" key="2">
    <source>
        <dbReference type="Proteomes" id="UP000557307"/>
    </source>
</evidence>
<dbReference type="AlphaFoldDB" id="A0A840TUC6"/>
<reference evidence="1 2" key="1">
    <citation type="submission" date="2020-08" db="EMBL/GenBank/DDBJ databases">
        <title>Genomic Encyclopedia of Type Strains, Phase IV (KMG-IV): sequencing the most valuable type-strain genomes for metagenomic binning, comparative biology and taxonomic classification.</title>
        <authorList>
            <person name="Goeker M."/>
        </authorList>
    </citation>
    <scope>NUCLEOTIDE SEQUENCE [LARGE SCALE GENOMIC DNA]</scope>
    <source>
        <strain evidence="1 2">DSM 105074</strain>
    </source>
</reference>
<dbReference type="RefSeq" id="WP_184174816.1">
    <property type="nucleotide sequence ID" value="NZ_JACHGF010000004.1"/>
</dbReference>
<organism evidence="1 2">
    <name type="scientific">Rhabdobacter roseus</name>
    <dbReference type="NCBI Taxonomy" id="1655419"/>
    <lineage>
        <taxon>Bacteria</taxon>
        <taxon>Pseudomonadati</taxon>
        <taxon>Bacteroidota</taxon>
        <taxon>Cytophagia</taxon>
        <taxon>Cytophagales</taxon>
        <taxon>Cytophagaceae</taxon>
        <taxon>Rhabdobacter</taxon>
    </lineage>
</organism>
<gene>
    <name evidence="1" type="ORF">HNQ92_003011</name>
</gene>
<proteinExistence type="predicted"/>